<name>A0A6F9EGL4_9BACL</name>
<evidence type="ECO:0000256" key="1">
    <source>
        <dbReference type="SAM" id="MobiDB-lite"/>
    </source>
</evidence>
<dbReference type="EMBL" id="LR792683">
    <property type="protein sequence ID" value="CAB3395553.1"/>
    <property type="molecule type" value="Genomic_DNA"/>
</dbReference>
<dbReference type="AlphaFoldDB" id="A0A6F9EGL4"/>
<feature type="region of interest" description="Disordered" evidence="1">
    <location>
        <begin position="1"/>
        <end position="21"/>
    </location>
</feature>
<feature type="compositionally biased region" description="Basic residues" evidence="1">
    <location>
        <begin position="9"/>
        <end position="21"/>
    </location>
</feature>
<sequence length="21" mass="2636">MPMRNGNIPRRRSRLRLRLRS</sequence>
<reference evidence="2 3" key="1">
    <citation type="submission" date="2020-04" db="EMBL/GenBank/DDBJ databases">
        <authorList>
            <person name="Hogendoorn C."/>
        </authorList>
    </citation>
    <scope>NUCLEOTIDE SEQUENCE [LARGE SCALE GENOMIC DNA]</scope>
    <source>
        <strain evidence="2">COOX1</strain>
    </source>
</reference>
<evidence type="ECO:0000313" key="3">
    <source>
        <dbReference type="Proteomes" id="UP000502196"/>
    </source>
</evidence>
<accession>A0A6F9EGL4</accession>
<protein>
    <submittedName>
        <fullName evidence="2">Uncharacterized protein</fullName>
    </submittedName>
</protein>
<gene>
    <name evidence="2" type="ORF">COOX1_2970</name>
</gene>
<organism evidence="2 3">
    <name type="scientific">Kyrpidia spormannii</name>
    <dbReference type="NCBI Taxonomy" id="2055160"/>
    <lineage>
        <taxon>Bacteria</taxon>
        <taxon>Bacillati</taxon>
        <taxon>Bacillota</taxon>
        <taxon>Bacilli</taxon>
        <taxon>Bacillales</taxon>
        <taxon>Alicyclobacillaceae</taxon>
        <taxon>Kyrpidia</taxon>
    </lineage>
</organism>
<evidence type="ECO:0000313" key="2">
    <source>
        <dbReference type="EMBL" id="CAB3395553.1"/>
    </source>
</evidence>
<proteinExistence type="predicted"/>
<dbReference type="Proteomes" id="UP000502196">
    <property type="component" value="Chromosome"/>
</dbReference>